<gene>
    <name evidence="1" type="ORF">SAMN02745207_02333</name>
</gene>
<protein>
    <recommendedName>
        <fullName evidence="3">Tetratricopeptide repeat-containing protein</fullName>
    </recommendedName>
</protein>
<dbReference type="Gene3D" id="1.25.40.10">
    <property type="entry name" value="Tetratricopeptide repeat domain"/>
    <property type="match status" value="1"/>
</dbReference>
<dbReference type="STRING" id="1121316.SAMN02745207_02333"/>
<organism evidence="1 2">
    <name type="scientific">Clostridium grantii DSM 8605</name>
    <dbReference type="NCBI Taxonomy" id="1121316"/>
    <lineage>
        <taxon>Bacteria</taxon>
        <taxon>Bacillati</taxon>
        <taxon>Bacillota</taxon>
        <taxon>Clostridia</taxon>
        <taxon>Eubacteriales</taxon>
        <taxon>Clostridiaceae</taxon>
        <taxon>Clostridium</taxon>
    </lineage>
</organism>
<keyword evidence="2" id="KW-1185">Reference proteome</keyword>
<dbReference type="EMBL" id="FQXM01000012">
    <property type="protein sequence ID" value="SHH76012.1"/>
    <property type="molecule type" value="Genomic_DNA"/>
</dbReference>
<evidence type="ECO:0000313" key="2">
    <source>
        <dbReference type="Proteomes" id="UP000184447"/>
    </source>
</evidence>
<dbReference type="InterPro" id="IPR011990">
    <property type="entry name" value="TPR-like_helical_dom_sf"/>
</dbReference>
<evidence type="ECO:0000313" key="1">
    <source>
        <dbReference type="EMBL" id="SHH76012.1"/>
    </source>
</evidence>
<dbReference type="AlphaFoldDB" id="A0A1M5VL81"/>
<dbReference type="Proteomes" id="UP000184447">
    <property type="component" value="Unassembled WGS sequence"/>
</dbReference>
<accession>A0A1M5VL81</accession>
<name>A0A1M5VL81_9CLOT</name>
<reference evidence="1 2" key="1">
    <citation type="submission" date="2016-11" db="EMBL/GenBank/DDBJ databases">
        <authorList>
            <person name="Jaros S."/>
            <person name="Januszkiewicz K."/>
            <person name="Wedrychowicz H."/>
        </authorList>
    </citation>
    <scope>NUCLEOTIDE SEQUENCE [LARGE SCALE GENOMIC DNA]</scope>
    <source>
        <strain evidence="1 2">DSM 8605</strain>
    </source>
</reference>
<proteinExistence type="predicted"/>
<sequence length="348" mass="41119">MNVLFCKIPWMKYYNGITDEDKLKNGRTYIKENGGECYTFQDYNGKCYGSIMLYGDMNLESYFKEDKKNDDFLKDILVVWVATDDRNETRIVGWYKNATIYRKEQFVESFTNEEFNLYYSVDALAKDCYLLPEEQRIFPIQRAEQTKNATELIPKIIEYIENYKGNFANIVFTDEKLGEVIDDKQIANDFQELYDEGINCVEEYEKMEALKFFNTARLIKETPDLLFNIAENLKLLCCFHKAIPVYEKLIKIEGENLDNINGLMECYDYMGNREKTIEYCNVLLTLLGDSKEDMESKIYYCWVMFFIYFSLRNKEKAETIIDILSPYSDEEAKKSVEEMQAIIKAHFA</sequence>
<evidence type="ECO:0008006" key="3">
    <source>
        <dbReference type="Google" id="ProtNLM"/>
    </source>
</evidence>
<dbReference type="RefSeq" id="WP_073338603.1">
    <property type="nucleotide sequence ID" value="NZ_FQXM01000012.1"/>
</dbReference>
<dbReference type="SUPFAM" id="SSF48452">
    <property type="entry name" value="TPR-like"/>
    <property type="match status" value="1"/>
</dbReference>
<dbReference type="OrthoDB" id="5678128at2"/>